<keyword evidence="5" id="KW-0804">Transcription</keyword>
<evidence type="ECO:0000256" key="3">
    <source>
        <dbReference type="ARBA" id="ARBA00023082"/>
    </source>
</evidence>
<evidence type="ECO:0000259" key="7">
    <source>
        <dbReference type="Pfam" id="PF08281"/>
    </source>
</evidence>
<dbReference type="PANTHER" id="PTHR43133">
    <property type="entry name" value="RNA POLYMERASE ECF-TYPE SIGMA FACTO"/>
    <property type="match status" value="1"/>
</dbReference>
<proteinExistence type="inferred from homology"/>
<keyword evidence="4" id="KW-0238">DNA-binding</keyword>
<evidence type="ECO:0000256" key="1">
    <source>
        <dbReference type="ARBA" id="ARBA00010641"/>
    </source>
</evidence>
<evidence type="ECO:0000256" key="5">
    <source>
        <dbReference type="ARBA" id="ARBA00023163"/>
    </source>
</evidence>
<dbReference type="InterPro" id="IPR036388">
    <property type="entry name" value="WH-like_DNA-bd_sf"/>
</dbReference>
<dbReference type="Gene3D" id="1.10.10.10">
    <property type="entry name" value="Winged helix-like DNA-binding domain superfamily/Winged helix DNA-binding domain"/>
    <property type="match status" value="1"/>
</dbReference>
<keyword evidence="2" id="KW-0805">Transcription regulation</keyword>
<evidence type="ECO:0000313" key="8">
    <source>
        <dbReference type="EMBL" id="MBP2385988.1"/>
    </source>
</evidence>
<comment type="similarity">
    <text evidence="1">Belongs to the sigma-70 factor family. ECF subfamily.</text>
</comment>
<evidence type="ECO:0000313" key="9">
    <source>
        <dbReference type="Proteomes" id="UP001296993"/>
    </source>
</evidence>
<keyword evidence="3" id="KW-0731">Sigma factor</keyword>
<comment type="caution">
    <text evidence="8">The sequence shown here is derived from an EMBL/GenBank/DDBJ whole genome shotgun (WGS) entry which is preliminary data.</text>
</comment>
<dbReference type="Proteomes" id="UP001296993">
    <property type="component" value="Unassembled WGS sequence"/>
</dbReference>
<feature type="domain" description="RNA polymerase sigma-70 region 2" evidence="6">
    <location>
        <begin position="33"/>
        <end position="99"/>
    </location>
</feature>
<protein>
    <submittedName>
        <fullName evidence="8">RNA polymerase sigma-70 factor (ECF subfamily)</fullName>
    </submittedName>
</protein>
<dbReference type="SUPFAM" id="SSF88659">
    <property type="entry name" value="Sigma3 and sigma4 domains of RNA polymerase sigma factors"/>
    <property type="match status" value="1"/>
</dbReference>
<dbReference type="Pfam" id="PF04542">
    <property type="entry name" value="Sigma70_r2"/>
    <property type="match status" value="1"/>
</dbReference>
<evidence type="ECO:0000256" key="4">
    <source>
        <dbReference type="ARBA" id="ARBA00023125"/>
    </source>
</evidence>
<dbReference type="Gene3D" id="1.10.1740.10">
    <property type="match status" value="1"/>
</dbReference>
<feature type="domain" description="RNA polymerase sigma factor 70 region 4 type 2" evidence="7">
    <location>
        <begin position="139"/>
        <end position="188"/>
    </location>
</feature>
<dbReference type="NCBIfam" id="TIGR02937">
    <property type="entry name" value="sigma70-ECF"/>
    <property type="match status" value="1"/>
</dbReference>
<accession>A0ABS4XCN1</accession>
<dbReference type="RefSeq" id="WP_209996965.1">
    <property type="nucleotide sequence ID" value="NZ_BAAAJY010000003.1"/>
</dbReference>
<dbReference type="InterPro" id="IPR039425">
    <property type="entry name" value="RNA_pol_sigma-70-like"/>
</dbReference>
<dbReference type="InterPro" id="IPR013324">
    <property type="entry name" value="RNA_pol_sigma_r3/r4-like"/>
</dbReference>
<reference evidence="8 9" key="1">
    <citation type="submission" date="2021-03" db="EMBL/GenBank/DDBJ databases">
        <title>Sequencing the genomes of 1000 actinobacteria strains.</title>
        <authorList>
            <person name="Klenk H.-P."/>
        </authorList>
    </citation>
    <scope>NUCLEOTIDE SEQUENCE [LARGE SCALE GENOMIC DNA]</scope>
    <source>
        <strain evidence="8 9">DSM 15797</strain>
    </source>
</reference>
<dbReference type="InterPro" id="IPR013325">
    <property type="entry name" value="RNA_pol_sigma_r2"/>
</dbReference>
<organism evidence="8 9">
    <name type="scientific">Paeniglutamicibacter kerguelensis</name>
    <dbReference type="NCBI Taxonomy" id="254788"/>
    <lineage>
        <taxon>Bacteria</taxon>
        <taxon>Bacillati</taxon>
        <taxon>Actinomycetota</taxon>
        <taxon>Actinomycetes</taxon>
        <taxon>Micrococcales</taxon>
        <taxon>Micrococcaceae</taxon>
        <taxon>Paeniglutamicibacter</taxon>
    </lineage>
</organism>
<dbReference type="PANTHER" id="PTHR43133:SF8">
    <property type="entry name" value="RNA POLYMERASE SIGMA FACTOR HI_1459-RELATED"/>
    <property type="match status" value="1"/>
</dbReference>
<keyword evidence="9" id="KW-1185">Reference proteome</keyword>
<dbReference type="InterPro" id="IPR014284">
    <property type="entry name" value="RNA_pol_sigma-70_dom"/>
</dbReference>
<sequence>MEERREYVEPELDDEGSIVARAQDGDLAAFEHLVLAYQDRLFRLAYRLLNDRGEAEDVVQEALTASWRGLPMLRDVQAFGGWVYRLATNRCLDLLRKRSAHPETPTDPDGLRAATNSWSTAEQAGTDPVYEAERTTRDERLAAVLHTLPPEQRACWLLREMHGRSYAEIGATLKMDPTVVRGRLARARHQIAERMSEWR</sequence>
<dbReference type="InterPro" id="IPR007627">
    <property type="entry name" value="RNA_pol_sigma70_r2"/>
</dbReference>
<gene>
    <name evidence="8" type="ORF">JOF47_001499</name>
</gene>
<dbReference type="SUPFAM" id="SSF88946">
    <property type="entry name" value="Sigma2 domain of RNA polymerase sigma factors"/>
    <property type="match status" value="1"/>
</dbReference>
<dbReference type="InterPro" id="IPR013249">
    <property type="entry name" value="RNA_pol_sigma70_r4_t2"/>
</dbReference>
<dbReference type="EMBL" id="JAGIOF010000001">
    <property type="protein sequence ID" value="MBP2385988.1"/>
    <property type="molecule type" value="Genomic_DNA"/>
</dbReference>
<evidence type="ECO:0000256" key="2">
    <source>
        <dbReference type="ARBA" id="ARBA00023015"/>
    </source>
</evidence>
<name>A0ABS4XCN1_9MICC</name>
<evidence type="ECO:0000259" key="6">
    <source>
        <dbReference type="Pfam" id="PF04542"/>
    </source>
</evidence>
<dbReference type="Pfam" id="PF08281">
    <property type="entry name" value="Sigma70_r4_2"/>
    <property type="match status" value="1"/>
</dbReference>